<evidence type="ECO:0000313" key="3">
    <source>
        <dbReference type="Proteomes" id="UP000281553"/>
    </source>
</evidence>
<keyword evidence="3" id="KW-1185">Reference proteome</keyword>
<dbReference type="Proteomes" id="UP000281553">
    <property type="component" value="Unassembled WGS sequence"/>
</dbReference>
<proteinExistence type="predicted"/>
<protein>
    <submittedName>
        <fullName evidence="2">Uncharacterized protein</fullName>
    </submittedName>
</protein>
<evidence type="ECO:0000256" key="1">
    <source>
        <dbReference type="SAM" id="MobiDB-lite"/>
    </source>
</evidence>
<organism evidence="2 3">
    <name type="scientific">Dibothriocephalus latus</name>
    <name type="common">Fish tapeworm</name>
    <name type="synonym">Diphyllobothrium latum</name>
    <dbReference type="NCBI Taxonomy" id="60516"/>
    <lineage>
        <taxon>Eukaryota</taxon>
        <taxon>Metazoa</taxon>
        <taxon>Spiralia</taxon>
        <taxon>Lophotrochozoa</taxon>
        <taxon>Platyhelminthes</taxon>
        <taxon>Cestoda</taxon>
        <taxon>Eucestoda</taxon>
        <taxon>Diphyllobothriidea</taxon>
        <taxon>Diphyllobothriidae</taxon>
        <taxon>Dibothriocephalus</taxon>
    </lineage>
</organism>
<gene>
    <name evidence="2" type="ORF">DILT_LOCUS17432</name>
</gene>
<sequence length="138" mass="15643">SAKRKGSKKGDEAEEEFPRRHTFSYEVPDDPLAPAAAQKTYTSKFSFSSYRPPDFSDKPLEFGTAFEFFPAEPAKDFTEDSAQPDLIPKEYKSIFTFESAFPDSELSPASCFDDDSSTIDFDYVHHMPKSRDDECSHV</sequence>
<reference evidence="2 3" key="1">
    <citation type="submission" date="2018-11" db="EMBL/GenBank/DDBJ databases">
        <authorList>
            <consortium name="Pathogen Informatics"/>
        </authorList>
    </citation>
    <scope>NUCLEOTIDE SEQUENCE [LARGE SCALE GENOMIC DNA]</scope>
</reference>
<dbReference type="EMBL" id="UYRU01091729">
    <property type="protein sequence ID" value="VDN37806.1"/>
    <property type="molecule type" value="Genomic_DNA"/>
</dbReference>
<feature type="compositionally biased region" description="Basic and acidic residues" evidence="1">
    <location>
        <begin position="8"/>
        <end position="19"/>
    </location>
</feature>
<feature type="region of interest" description="Disordered" evidence="1">
    <location>
        <begin position="1"/>
        <end position="30"/>
    </location>
</feature>
<evidence type="ECO:0000313" key="2">
    <source>
        <dbReference type="EMBL" id="VDN37806.1"/>
    </source>
</evidence>
<name>A0A3P7R3N4_DIBLA</name>
<feature type="non-terminal residue" evidence="2">
    <location>
        <position position="1"/>
    </location>
</feature>
<accession>A0A3P7R3N4</accession>
<dbReference type="AlphaFoldDB" id="A0A3P7R3N4"/>
<dbReference type="OrthoDB" id="6252851at2759"/>